<feature type="domain" description="BED-type" evidence="11">
    <location>
        <begin position="13"/>
        <end position="71"/>
    </location>
</feature>
<keyword evidence="9" id="KW-0539">Nucleus</keyword>
<dbReference type="GO" id="GO:0046983">
    <property type="term" value="F:protein dimerization activity"/>
    <property type="evidence" value="ECO:0007669"/>
    <property type="project" value="InterPro"/>
</dbReference>
<dbReference type="Pfam" id="PF02892">
    <property type="entry name" value="zf-BED"/>
    <property type="match status" value="1"/>
</dbReference>
<comment type="subcellular location">
    <subcellularLocation>
        <location evidence="1">Nucleus</location>
    </subcellularLocation>
</comment>
<dbReference type="GO" id="GO:0008270">
    <property type="term" value="F:zinc ion binding"/>
    <property type="evidence" value="ECO:0007669"/>
    <property type="project" value="UniProtKB-KW"/>
</dbReference>
<dbReference type="InterPro" id="IPR052035">
    <property type="entry name" value="ZnF_BED_domain_contain"/>
</dbReference>
<keyword evidence="4 10" id="KW-0863">Zinc-finger</keyword>
<dbReference type="InterPro" id="IPR036236">
    <property type="entry name" value="Znf_C2H2_sf"/>
</dbReference>
<evidence type="ECO:0000256" key="4">
    <source>
        <dbReference type="ARBA" id="ARBA00022771"/>
    </source>
</evidence>
<dbReference type="EMBL" id="JBBNAE010000001">
    <property type="protein sequence ID" value="KAK9153173.1"/>
    <property type="molecule type" value="Genomic_DNA"/>
</dbReference>
<evidence type="ECO:0000256" key="7">
    <source>
        <dbReference type="ARBA" id="ARBA00023125"/>
    </source>
</evidence>
<evidence type="ECO:0000256" key="1">
    <source>
        <dbReference type="ARBA" id="ARBA00004123"/>
    </source>
</evidence>
<dbReference type="InterPro" id="IPR003656">
    <property type="entry name" value="Znf_BED"/>
</dbReference>
<evidence type="ECO:0000256" key="2">
    <source>
        <dbReference type="ARBA" id="ARBA00011738"/>
    </source>
</evidence>
<comment type="caution">
    <text evidence="12">The sequence shown here is derived from an EMBL/GenBank/DDBJ whole genome shotgun (WGS) entry which is preliminary data.</text>
</comment>
<evidence type="ECO:0000256" key="8">
    <source>
        <dbReference type="ARBA" id="ARBA00023163"/>
    </source>
</evidence>
<keyword evidence="13" id="KW-1185">Reference proteome</keyword>
<gene>
    <name evidence="12" type="ORF">Sjap_000653</name>
</gene>
<dbReference type="PROSITE" id="PS50808">
    <property type="entry name" value="ZF_BED"/>
    <property type="match status" value="1"/>
</dbReference>
<name>A0AAP0PQP2_9MAGN</name>
<keyword evidence="6" id="KW-0805">Transcription regulation</keyword>
<evidence type="ECO:0000256" key="5">
    <source>
        <dbReference type="ARBA" id="ARBA00022833"/>
    </source>
</evidence>
<protein>
    <recommendedName>
        <fullName evidence="11">BED-type domain-containing protein</fullName>
    </recommendedName>
</protein>
<evidence type="ECO:0000256" key="6">
    <source>
        <dbReference type="ARBA" id="ARBA00023015"/>
    </source>
</evidence>
<dbReference type="Proteomes" id="UP001417504">
    <property type="component" value="Unassembled WGS sequence"/>
</dbReference>
<dbReference type="InterPro" id="IPR012337">
    <property type="entry name" value="RNaseH-like_sf"/>
</dbReference>
<dbReference type="PANTHER" id="PTHR46481">
    <property type="entry name" value="ZINC FINGER BED DOMAIN-CONTAINING PROTEIN 4"/>
    <property type="match status" value="1"/>
</dbReference>
<evidence type="ECO:0000259" key="11">
    <source>
        <dbReference type="PROSITE" id="PS50808"/>
    </source>
</evidence>
<keyword evidence="7" id="KW-0238">DNA-binding</keyword>
<dbReference type="Pfam" id="PF14372">
    <property type="entry name" value="hAT-like_RNase-H"/>
    <property type="match status" value="1"/>
</dbReference>
<accession>A0AAP0PQP2</accession>
<dbReference type="InterPro" id="IPR025525">
    <property type="entry name" value="hAT-like_transposase_RNase-H"/>
</dbReference>
<sequence length="687" mass="78532">MELPSTPVVKSSRLKSAVWNDFERVKKGDVMVAICKHCKKKLSASATSGTSHLKNHLIRCRKRCGRELTQQVLVVRGNQKDSTFNFGSYQFGQDLSPMELKFDQEQSRLDLKFDLERSRLDLARMIILHEYPLSIVEHDGFKRFVENLQPSFKLMSSHIVKSDCLQIYGNEKQKVYQILDKIPGRISLKADVWGSSQENKFLCLTAHYLDAFWAPQKKILSFVMVDPNQEFSVAEVIVQLLMDWDIDRKLSSVTFDDNFTNDVVFRIRDRLTQNRLLLNSGQLFHVRCAVNILKLIVQEILEAIHEETHKIREIIKYIKSSEGILQKFNEIAQQVIGGTERCLYLDCPSQWNSTYFMLDSAIMCKDVFRHLQEFSSSYAPLLSDAEWEKVGVVCSYLKLFVEVNTVFSGVKYPTANLYFPDFCDINLKLVGWCNSSDLFASSLALKMRSKFDAYWSICGLVLAIAAILDPRYKMKLVEYYYRQIYGSNAQDYIKDVASGMKDLHNEYAVCATLTSFDHGLPCEVQSSNGLNAALPIDNDSRDRLRGFDKFLNETTDNQQIISELDKYLDEPVFPRNVDFNILSWWKVNAPKYPILSIMARDVLGIPVCTFTSESAFSTGGRVLDPNRTALEPDILQALICAHDWLGTELEDFKFKTSPHKHALSSDHSTNCFGSNRGSQLLSPYLLG</sequence>
<dbReference type="AlphaFoldDB" id="A0AAP0PQP2"/>
<keyword evidence="8" id="KW-0804">Transcription</keyword>
<dbReference type="SUPFAM" id="SSF57667">
    <property type="entry name" value="beta-beta-alpha zinc fingers"/>
    <property type="match status" value="1"/>
</dbReference>
<proteinExistence type="predicted"/>
<evidence type="ECO:0000256" key="10">
    <source>
        <dbReference type="PROSITE-ProRule" id="PRU00027"/>
    </source>
</evidence>
<dbReference type="InterPro" id="IPR008906">
    <property type="entry name" value="HATC_C_dom"/>
</dbReference>
<keyword evidence="5" id="KW-0862">Zinc</keyword>
<dbReference type="SUPFAM" id="SSF53098">
    <property type="entry name" value="Ribonuclease H-like"/>
    <property type="match status" value="1"/>
</dbReference>
<evidence type="ECO:0000313" key="12">
    <source>
        <dbReference type="EMBL" id="KAK9153173.1"/>
    </source>
</evidence>
<keyword evidence="3" id="KW-0479">Metal-binding</keyword>
<dbReference type="SMART" id="SM00614">
    <property type="entry name" value="ZnF_BED"/>
    <property type="match status" value="1"/>
</dbReference>
<evidence type="ECO:0000256" key="3">
    <source>
        <dbReference type="ARBA" id="ARBA00022723"/>
    </source>
</evidence>
<comment type="subunit">
    <text evidence="2">Homodimer.</text>
</comment>
<dbReference type="Pfam" id="PF05699">
    <property type="entry name" value="Dimer_Tnp_hAT"/>
    <property type="match status" value="1"/>
</dbReference>
<evidence type="ECO:0000256" key="9">
    <source>
        <dbReference type="ARBA" id="ARBA00023242"/>
    </source>
</evidence>
<reference evidence="12 13" key="1">
    <citation type="submission" date="2024-01" db="EMBL/GenBank/DDBJ databases">
        <title>Genome assemblies of Stephania.</title>
        <authorList>
            <person name="Yang L."/>
        </authorList>
    </citation>
    <scope>NUCLEOTIDE SEQUENCE [LARGE SCALE GENOMIC DNA]</scope>
    <source>
        <strain evidence="12">QJT</strain>
        <tissue evidence="12">Leaf</tissue>
    </source>
</reference>
<dbReference type="PANTHER" id="PTHR46481:SF11">
    <property type="entry name" value="ZINC FINGER BED DOMAIN-CONTAINING PROTEIN RICESLEEPER 2-LIKE"/>
    <property type="match status" value="1"/>
</dbReference>
<dbReference type="GO" id="GO:0005634">
    <property type="term" value="C:nucleus"/>
    <property type="evidence" value="ECO:0007669"/>
    <property type="project" value="UniProtKB-SubCell"/>
</dbReference>
<evidence type="ECO:0000313" key="13">
    <source>
        <dbReference type="Proteomes" id="UP001417504"/>
    </source>
</evidence>
<organism evidence="12 13">
    <name type="scientific">Stephania japonica</name>
    <dbReference type="NCBI Taxonomy" id="461633"/>
    <lineage>
        <taxon>Eukaryota</taxon>
        <taxon>Viridiplantae</taxon>
        <taxon>Streptophyta</taxon>
        <taxon>Embryophyta</taxon>
        <taxon>Tracheophyta</taxon>
        <taxon>Spermatophyta</taxon>
        <taxon>Magnoliopsida</taxon>
        <taxon>Ranunculales</taxon>
        <taxon>Menispermaceae</taxon>
        <taxon>Menispermoideae</taxon>
        <taxon>Cissampelideae</taxon>
        <taxon>Stephania</taxon>
    </lineage>
</organism>
<dbReference type="GO" id="GO:0003677">
    <property type="term" value="F:DNA binding"/>
    <property type="evidence" value="ECO:0007669"/>
    <property type="project" value="UniProtKB-KW"/>
</dbReference>